<dbReference type="Proteomes" id="UP000245629">
    <property type="component" value="Chromosome 1"/>
</dbReference>
<gene>
    <name evidence="1" type="ORF">DEW08_06025</name>
</gene>
<dbReference type="EMBL" id="CP029352">
    <property type="protein sequence ID" value="AWK85887.1"/>
    <property type="molecule type" value="Genomic_DNA"/>
</dbReference>
<dbReference type="OrthoDB" id="7297822at2"/>
<organism evidence="1 2">
    <name type="scientific">Azospirillum thermophilum</name>
    <dbReference type="NCBI Taxonomy" id="2202148"/>
    <lineage>
        <taxon>Bacteria</taxon>
        <taxon>Pseudomonadati</taxon>
        <taxon>Pseudomonadota</taxon>
        <taxon>Alphaproteobacteria</taxon>
        <taxon>Rhodospirillales</taxon>
        <taxon>Azospirillaceae</taxon>
        <taxon>Azospirillum</taxon>
    </lineage>
</organism>
<dbReference type="AlphaFoldDB" id="A0A2S2CNJ2"/>
<reference evidence="2" key="1">
    <citation type="submission" date="2018-05" db="EMBL/GenBank/DDBJ databases">
        <title>Azospirillum thermophila sp. nov., a novel isolated from hot spring.</title>
        <authorList>
            <person name="Zhao Z."/>
        </authorList>
    </citation>
    <scope>NUCLEOTIDE SEQUENCE [LARGE SCALE GENOMIC DNA]</scope>
    <source>
        <strain evidence="2">CFH 70021</strain>
    </source>
</reference>
<name>A0A2S2CNJ2_9PROT</name>
<sequence>MAANETERFEQFSAVLITELLERTKKSMELLSPDQQPCSLLPFVQTPAFWELYTNIVRVGIFPVVISRRPVRAIVGDVDWTREGRDYLLTVMDDRSNAIFTAWDYAWDSLWDERKVTQDPATASPAQEKKPGFLASLFRRGRSAQEEEAARKAEAAAGGVMAGLHAMLCELAGRRGFLPLFHDDSKVLKNLVRVKPARLAQAWKEITQYHHQEFSLSGHEQAKPGVTSDCLQKWHYNLPERIGEFMVLKAAVDLENVNKPFIGKYIRQSARTQEEAEKGMPYLSVYWKAMPNPVMTQHQPTL</sequence>
<evidence type="ECO:0000313" key="2">
    <source>
        <dbReference type="Proteomes" id="UP000245629"/>
    </source>
</evidence>
<accession>A0A2S2CNJ2</accession>
<protein>
    <submittedName>
        <fullName evidence="1">Uncharacterized protein</fullName>
    </submittedName>
</protein>
<dbReference type="KEGG" id="azz:DEW08_06025"/>
<keyword evidence="2" id="KW-1185">Reference proteome</keyword>
<proteinExistence type="predicted"/>
<evidence type="ECO:0000313" key="1">
    <source>
        <dbReference type="EMBL" id="AWK85887.1"/>
    </source>
</evidence>